<keyword evidence="11" id="KW-0106">Calcium</keyword>
<keyword evidence="14" id="KW-0915">Sodium</keyword>
<keyword evidence="9" id="KW-0732">Signal</keyword>
<keyword evidence="12" id="KW-0112">Calmodulin-binding</keyword>
<evidence type="ECO:0000256" key="20">
    <source>
        <dbReference type="SAM" id="Phobius"/>
    </source>
</evidence>
<dbReference type="Gene3D" id="2.60.40.2030">
    <property type="match status" value="2"/>
</dbReference>
<evidence type="ECO:0000256" key="4">
    <source>
        <dbReference type="ARBA" id="ARBA00022449"/>
    </source>
</evidence>
<dbReference type="AlphaFoldDB" id="A0AAV4AVL4"/>
<evidence type="ECO:0000256" key="16">
    <source>
        <dbReference type="ARBA" id="ARBA00023136"/>
    </source>
</evidence>
<dbReference type="GO" id="GO:0005432">
    <property type="term" value="F:calcium:sodium antiporter activity"/>
    <property type="evidence" value="ECO:0007669"/>
    <property type="project" value="InterPro"/>
</dbReference>
<keyword evidence="7 20" id="KW-0812">Transmembrane</keyword>
<evidence type="ECO:0000256" key="7">
    <source>
        <dbReference type="ARBA" id="ARBA00022692"/>
    </source>
</evidence>
<feature type="domain" description="Calx-beta" evidence="21">
    <location>
        <begin position="258"/>
        <end position="358"/>
    </location>
</feature>
<feature type="transmembrane region" description="Helical" evidence="20">
    <location>
        <begin position="720"/>
        <end position="741"/>
    </location>
</feature>
<keyword evidence="17" id="KW-0325">Glycoprotein</keyword>
<evidence type="ECO:0000256" key="17">
    <source>
        <dbReference type="ARBA" id="ARBA00023180"/>
    </source>
</evidence>
<feature type="transmembrane region" description="Helical" evidence="20">
    <location>
        <begin position="548"/>
        <end position="570"/>
    </location>
</feature>
<organism evidence="22 23">
    <name type="scientific">Plakobranchus ocellatus</name>
    <dbReference type="NCBI Taxonomy" id="259542"/>
    <lineage>
        <taxon>Eukaryota</taxon>
        <taxon>Metazoa</taxon>
        <taxon>Spiralia</taxon>
        <taxon>Lophotrochozoa</taxon>
        <taxon>Mollusca</taxon>
        <taxon>Gastropoda</taxon>
        <taxon>Heterobranchia</taxon>
        <taxon>Euthyneura</taxon>
        <taxon>Panpulmonata</taxon>
        <taxon>Sacoglossa</taxon>
        <taxon>Placobranchoidea</taxon>
        <taxon>Plakobranchidae</taxon>
        <taxon>Plakobranchus</taxon>
    </lineage>
</organism>
<evidence type="ECO:0000256" key="14">
    <source>
        <dbReference type="ARBA" id="ARBA00023053"/>
    </source>
</evidence>
<keyword evidence="13 20" id="KW-1133">Transmembrane helix</keyword>
<keyword evidence="6" id="KW-0109">Calcium transport</keyword>
<evidence type="ECO:0000259" key="21">
    <source>
        <dbReference type="SMART" id="SM00237"/>
    </source>
</evidence>
<evidence type="ECO:0000256" key="15">
    <source>
        <dbReference type="ARBA" id="ARBA00023065"/>
    </source>
</evidence>
<keyword evidence="3" id="KW-0813">Transport</keyword>
<dbReference type="Pfam" id="PF03160">
    <property type="entry name" value="Calx-beta"/>
    <property type="match status" value="1"/>
</dbReference>
<evidence type="ECO:0000313" key="22">
    <source>
        <dbReference type="EMBL" id="GFO10404.1"/>
    </source>
</evidence>
<dbReference type="SUPFAM" id="SSF141072">
    <property type="entry name" value="CalX-like"/>
    <property type="match status" value="2"/>
</dbReference>
<keyword evidence="8" id="KW-0479">Metal-binding</keyword>
<evidence type="ECO:0000313" key="23">
    <source>
        <dbReference type="Proteomes" id="UP000735302"/>
    </source>
</evidence>
<evidence type="ECO:0000256" key="12">
    <source>
        <dbReference type="ARBA" id="ARBA00022860"/>
    </source>
</evidence>
<gene>
    <name evidence="22" type="ORF">PoB_003690900</name>
</gene>
<comment type="catalytic activity">
    <reaction evidence="19">
        <text>Ca(2+)(in) + 3 Na(+)(out) = Ca(2+)(out) + 3 Na(+)(in)</text>
        <dbReference type="Rhea" id="RHEA:69955"/>
        <dbReference type="ChEBI" id="CHEBI:29101"/>
        <dbReference type="ChEBI" id="CHEBI:29108"/>
    </reaction>
</comment>
<dbReference type="GO" id="GO:0005516">
    <property type="term" value="F:calmodulin binding"/>
    <property type="evidence" value="ECO:0007669"/>
    <property type="project" value="UniProtKB-KW"/>
</dbReference>
<evidence type="ECO:0000256" key="11">
    <source>
        <dbReference type="ARBA" id="ARBA00022837"/>
    </source>
</evidence>
<feature type="transmembrane region" description="Helical" evidence="20">
    <location>
        <begin position="60"/>
        <end position="80"/>
    </location>
</feature>
<dbReference type="InterPro" id="IPR004837">
    <property type="entry name" value="NaCa_Exmemb"/>
</dbReference>
<comment type="caution">
    <text evidence="22">The sequence shown here is derived from an EMBL/GenBank/DDBJ whole genome shotgun (WGS) entry which is preliminary data.</text>
</comment>
<keyword evidence="15" id="KW-0406">Ion transport</keyword>
<evidence type="ECO:0000256" key="10">
    <source>
        <dbReference type="ARBA" id="ARBA00022737"/>
    </source>
</evidence>
<evidence type="ECO:0000256" key="18">
    <source>
        <dbReference type="ARBA" id="ARBA00023201"/>
    </source>
</evidence>
<dbReference type="GO" id="GO:0098703">
    <property type="term" value="P:calcium ion import across plasma membrane"/>
    <property type="evidence" value="ECO:0007669"/>
    <property type="project" value="TreeGrafter"/>
</dbReference>
<keyword evidence="23" id="KW-1185">Reference proteome</keyword>
<keyword evidence="18" id="KW-0739">Sodium transport</keyword>
<comment type="subcellular location">
    <subcellularLocation>
        <location evidence="1">Cell membrane</location>
        <topology evidence="1">Multi-pass membrane protein</topology>
    </subcellularLocation>
</comment>
<feature type="transmembrane region" description="Helical" evidence="20">
    <location>
        <begin position="576"/>
        <end position="603"/>
    </location>
</feature>
<reference evidence="22 23" key="1">
    <citation type="journal article" date="2021" name="Elife">
        <title>Chloroplast acquisition without the gene transfer in kleptoplastic sea slugs, Plakobranchus ocellatus.</title>
        <authorList>
            <person name="Maeda T."/>
            <person name="Takahashi S."/>
            <person name="Yoshida T."/>
            <person name="Shimamura S."/>
            <person name="Takaki Y."/>
            <person name="Nagai Y."/>
            <person name="Toyoda A."/>
            <person name="Suzuki Y."/>
            <person name="Arimoto A."/>
            <person name="Ishii H."/>
            <person name="Satoh N."/>
            <person name="Nishiyama T."/>
            <person name="Hasebe M."/>
            <person name="Maruyama T."/>
            <person name="Minagawa J."/>
            <person name="Obokata J."/>
            <person name="Shigenobu S."/>
        </authorList>
    </citation>
    <scope>NUCLEOTIDE SEQUENCE [LARGE SCALE GENOMIC DNA]</scope>
</reference>
<dbReference type="PRINTS" id="PR01259">
    <property type="entry name" value="NACAEXCHNGR"/>
</dbReference>
<feature type="transmembrane region" description="Helical" evidence="20">
    <location>
        <begin position="648"/>
        <end position="667"/>
    </location>
</feature>
<protein>
    <submittedName>
        <fullName evidence="22">Sodium/calcium exchanger</fullName>
    </submittedName>
</protein>
<keyword evidence="5" id="KW-1003">Cell membrane</keyword>
<keyword evidence="16 20" id="KW-0472">Membrane</keyword>
<evidence type="ECO:0000256" key="1">
    <source>
        <dbReference type="ARBA" id="ARBA00004651"/>
    </source>
</evidence>
<dbReference type="Pfam" id="PF01699">
    <property type="entry name" value="Na_Ca_ex"/>
    <property type="match status" value="2"/>
</dbReference>
<evidence type="ECO:0000256" key="3">
    <source>
        <dbReference type="ARBA" id="ARBA00022448"/>
    </source>
</evidence>
<dbReference type="GO" id="GO:0042383">
    <property type="term" value="C:sarcolemma"/>
    <property type="evidence" value="ECO:0007669"/>
    <property type="project" value="TreeGrafter"/>
</dbReference>
<dbReference type="InterPro" id="IPR038081">
    <property type="entry name" value="CalX-like_sf"/>
</dbReference>
<dbReference type="Proteomes" id="UP000735302">
    <property type="component" value="Unassembled WGS sequence"/>
</dbReference>
<evidence type="ECO:0000256" key="6">
    <source>
        <dbReference type="ARBA" id="ARBA00022568"/>
    </source>
</evidence>
<evidence type="ECO:0000256" key="13">
    <source>
        <dbReference type="ARBA" id="ARBA00022989"/>
    </source>
</evidence>
<dbReference type="PANTHER" id="PTHR11878">
    <property type="entry name" value="SODIUM/CALCIUM EXCHANGER"/>
    <property type="match status" value="1"/>
</dbReference>
<name>A0AAV4AVL4_9GAST</name>
<feature type="domain" description="Calx-beta" evidence="21">
    <location>
        <begin position="373"/>
        <end position="476"/>
    </location>
</feature>
<evidence type="ECO:0000256" key="8">
    <source>
        <dbReference type="ARBA" id="ARBA00022723"/>
    </source>
</evidence>
<dbReference type="GO" id="GO:0030424">
    <property type="term" value="C:axon"/>
    <property type="evidence" value="ECO:0007669"/>
    <property type="project" value="TreeGrafter"/>
</dbReference>
<accession>A0AAV4AVL4</accession>
<dbReference type="InterPro" id="IPR044880">
    <property type="entry name" value="NCX_ion-bd_dom_sf"/>
</dbReference>
<evidence type="ECO:0000256" key="2">
    <source>
        <dbReference type="ARBA" id="ARBA00007489"/>
    </source>
</evidence>
<dbReference type="GO" id="GO:0098794">
    <property type="term" value="C:postsynapse"/>
    <property type="evidence" value="ECO:0007669"/>
    <property type="project" value="TreeGrafter"/>
</dbReference>
<proteinExistence type="inferred from homology"/>
<dbReference type="GO" id="GO:0007154">
    <property type="term" value="P:cell communication"/>
    <property type="evidence" value="ECO:0007669"/>
    <property type="project" value="InterPro"/>
</dbReference>
<keyword evidence="4" id="KW-0050">Antiport</keyword>
<dbReference type="EMBL" id="BLXT01004163">
    <property type="protein sequence ID" value="GFO10404.1"/>
    <property type="molecule type" value="Genomic_DNA"/>
</dbReference>
<dbReference type="PANTHER" id="PTHR11878:SF76">
    <property type="entry name" value="CALX-BETA DOMAIN-CONTAINING PROTEIN"/>
    <property type="match status" value="1"/>
</dbReference>
<dbReference type="GO" id="GO:0046872">
    <property type="term" value="F:metal ion binding"/>
    <property type="evidence" value="ECO:0007669"/>
    <property type="project" value="UniProtKB-KW"/>
</dbReference>
<feature type="transmembrane region" description="Helical" evidence="20">
    <location>
        <begin position="92"/>
        <end position="115"/>
    </location>
</feature>
<sequence length="748" mass="80899">MIADPDSPEGTKEVHVKTWNNTVANLTLMALGSSAPEILLSIIEIVGNGFEAGELGPGTIVGSAAFNLFVITGVCVLSIPSDEGRRINAIKVFAITAFFCVFAYIWLVIILVAITPDFVDLWEAVVTLLFFPLLVNLAYIADKEFCCKSAQVGDAGEENAEFGLGNRGEVSILPASANKQSVVEILKKMGNRPDLTEEDEARIATALISKRTPHSRAWYRINAIRALTSGHKLVPSVNEKQAEILASLEQGEDVGSTVSLGIVPGGGYKAVVEWAAGSTAVLERDGRASLVLLRHGNIDVRVIVRIETVDGTAESGSDYKHIDETLVFMPGQTSKEIHVEIIDDNEYEPDEVFFVRATMDPEEPAIIGNRPICQVTIINDDDPGVFEFSKPSFVFKESAGKALVEVKRLNGCSGKASVMWQTRDRDGKGAAVEGRDYIGGSGELEFQHGELVKTIEIEIIDDQEYEKDEHFDVLLTGCSDGSKLGSLKRTVVTILNDDEFKGVVSRIVNLTNANLDQISVAHSTWGQQFTDAMNVNGGDIEGATKLDYFMHFLTFGWKVVFALVPPAQIWGGWLSFFISLMMIGILTAIIGDLASIFGCLIGLKPTVTAITFVALGTSLPDLFASKTAATQEEHADNSIGNVTGSNSVNVFLGLGLPWTIAAIYWTAKDTTFEVPAGNLSFGVIIYTVCAITTVVILLLRRTLPALGQSELGGPTVPKTVCGIVLMVLWFFYVILSSLQAYEILDAKI</sequence>
<evidence type="ECO:0000256" key="5">
    <source>
        <dbReference type="ARBA" id="ARBA00022475"/>
    </source>
</evidence>
<evidence type="ECO:0000256" key="9">
    <source>
        <dbReference type="ARBA" id="ARBA00022729"/>
    </source>
</evidence>
<evidence type="ECO:0000256" key="19">
    <source>
        <dbReference type="ARBA" id="ARBA00033667"/>
    </source>
</evidence>
<dbReference type="InterPro" id="IPR004836">
    <property type="entry name" value="Na_Ca_Ex"/>
</dbReference>
<feature type="transmembrane region" description="Helical" evidence="20">
    <location>
        <begin position="679"/>
        <end position="699"/>
    </location>
</feature>
<dbReference type="InterPro" id="IPR051171">
    <property type="entry name" value="CaCA"/>
</dbReference>
<comment type="similarity">
    <text evidence="2">Belongs to the Ca(2+):cation antiporter (CaCA) (TC 2.A.19) family. SLC8 subfamily.</text>
</comment>
<keyword evidence="10" id="KW-0677">Repeat</keyword>
<feature type="transmembrane region" description="Helical" evidence="20">
    <location>
        <begin position="121"/>
        <end position="141"/>
    </location>
</feature>
<dbReference type="InterPro" id="IPR003644">
    <property type="entry name" value="Calx_beta"/>
</dbReference>
<dbReference type="Gene3D" id="1.20.1420.30">
    <property type="entry name" value="NCX, central ion-binding region"/>
    <property type="match status" value="2"/>
</dbReference>
<dbReference type="SMART" id="SM00237">
    <property type="entry name" value="Calx_beta"/>
    <property type="match status" value="2"/>
</dbReference>